<keyword evidence="1" id="KW-0472">Membrane</keyword>
<evidence type="ECO:0000313" key="2">
    <source>
        <dbReference type="EMBL" id="PNT43232.1"/>
    </source>
</evidence>
<dbReference type="EMBL" id="CM009292">
    <property type="protein sequence ID" value="PNT43232.1"/>
    <property type="molecule type" value="Genomic_DNA"/>
</dbReference>
<sequence length="97" mass="11112">MLLKICLMAIFNGSILGTRVMKVELMLFPTMLFAKNHFNSLLSIIPFLFFSITVQILSCICIWLSNLFPLLLLIKSGISHKFLFLMELRVAELCDLD</sequence>
<keyword evidence="1" id="KW-0812">Transmembrane</keyword>
<dbReference type="AlphaFoldDB" id="A0A2K2B0D5"/>
<evidence type="ECO:0000256" key="1">
    <source>
        <dbReference type="SAM" id="Phobius"/>
    </source>
</evidence>
<keyword evidence="3" id="KW-1185">Reference proteome</keyword>
<accession>A0A2K2B0D5</accession>
<proteinExistence type="predicted"/>
<gene>
    <name evidence="2" type="ORF">POPTR_003G022200</name>
</gene>
<keyword evidence="1" id="KW-1133">Transmembrane helix</keyword>
<protein>
    <submittedName>
        <fullName evidence="2">Uncharacterized protein</fullName>
    </submittedName>
</protein>
<organism evidence="2 3">
    <name type="scientific">Populus trichocarpa</name>
    <name type="common">Western balsam poplar</name>
    <name type="synonym">Populus balsamifera subsp. trichocarpa</name>
    <dbReference type="NCBI Taxonomy" id="3694"/>
    <lineage>
        <taxon>Eukaryota</taxon>
        <taxon>Viridiplantae</taxon>
        <taxon>Streptophyta</taxon>
        <taxon>Embryophyta</taxon>
        <taxon>Tracheophyta</taxon>
        <taxon>Spermatophyta</taxon>
        <taxon>Magnoliopsida</taxon>
        <taxon>eudicotyledons</taxon>
        <taxon>Gunneridae</taxon>
        <taxon>Pentapetalae</taxon>
        <taxon>rosids</taxon>
        <taxon>fabids</taxon>
        <taxon>Malpighiales</taxon>
        <taxon>Salicaceae</taxon>
        <taxon>Saliceae</taxon>
        <taxon>Populus</taxon>
    </lineage>
</organism>
<feature type="transmembrane region" description="Helical" evidence="1">
    <location>
        <begin position="41"/>
        <end position="74"/>
    </location>
</feature>
<reference evidence="2 3" key="1">
    <citation type="journal article" date="2006" name="Science">
        <title>The genome of black cottonwood, Populus trichocarpa (Torr. &amp; Gray).</title>
        <authorList>
            <person name="Tuskan G.A."/>
            <person name="Difazio S."/>
            <person name="Jansson S."/>
            <person name="Bohlmann J."/>
            <person name="Grigoriev I."/>
            <person name="Hellsten U."/>
            <person name="Putnam N."/>
            <person name="Ralph S."/>
            <person name="Rombauts S."/>
            <person name="Salamov A."/>
            <person name="Schein J."/>
            <person name="Sterck L."/>
            <person name="Aerts A."/>
            <person name="Bhalerao R.R."/>
            <person name="Bhalerao R.P."/>
            <person name="Blaudez D."/>
            <person name="Boerjan W."/>
            <person name="Brun A."/>
            <person name="Brunner A."/>
            <person name="Busov V."/>
            <person name="Campbell M."/>
            <person name="Carlson J."/>
            <person name="Chalot M."/>
            <person name="Chapman J."/>
            <person name="Chen G.L."/>
            <person name="Cooper D."/>
            <person name="Coutinho P.M."/>
            <person name="Couturier J."/>
            <person name="Covert S."/>
            <person name="Cronk Q."/>
            <person name="Cunningham R."/>
            <person name="Davis J."/>
            <person name="Degroeve S."/>
            <person name="Dejardin A."/>
            <person name="Depamphilis C."/>
            <person name="Detter J."/>
            <person name="Dirks B."/>
            <person name="Dubchak I."/>
            <person name="Duplessis S."/>
            <person name="Ehlting J."/>
            <person name="Ellis B."/>
            <person name="Gendler K."/>
            <person name="Goodstein D."/>
            <person name="Gribskov M."/>
            <person name="Grimwood J."/>
            <person name="Groover A."/>
            <person name="Gunter L."/>
            <person name="Hamberger B."/>
            <person name="Heinze B."/>
            <person name="Helariutta Y."/>
            <person name="Henrissat B."/>
            <person name="Holligan D."/>
            <person name="Holt R."/>
            <person name="Huang W."/>
            <person name="Islam-Faridi N."/>
            <person name="Jones S."/>
            <person name="Jones-Rhoades M."/>
            <person name="Jorgensen R."/>
            <person name="Joshi C."/>
            <person name="Kangasjarvi J."/>
            <person name="Karlsson J."/>
            <person name="Kelleher C."/>
            <person name="Kirkpatrick R."/>
            <person name="Kirst M."/>
            <person name="Kohler A."/>
            <person name="Kalluri U."/>
            <person name="Larimer F."/>
            <person name="Leebens-Mack J."/>
            <person name="Leple J.C."/>
            <person name="Locascio P."/>
            <person name="Lou Y."/>
            <person name="Lucas S."/>
            <person name="Martin F."/>
            <person name="Montanini B."/>
            <person name="Napoli C."/>
            <person name="Nelson D.R."/>
            <person name="Nelson C."/>
            <person name="Nieminen K."/>
            <person name="Nilsson O."/>
            <person name="Pereda V."/>
            <person name="Peter G."/>
            <person name="Philippe R."/>
            <person name="Pilate G."/>
            <person name="Poliakov A."/>
            <person name="Razumovskaya J."/>
            <person name="Richardson P."/>
            <person name="Rinaldi C."/>
            <person name="Ritland K."/>
            <person name="Rouze P."/>
            <person name="Ryaboy D."/>
            <person name="Schmutz J."/>
            <person name="Schrader J."/>
            <person name="Segerman B."/>
            <person name="Shin H."/>
            <person name="Siddiqui A."/>
            <person name="Sterky F."/>
            <person name="Terry A."/>
            <person name="Tsai C.J."/>
            <person name="Uberbacher E."/>
            <person name="Unneberg P."/>
            <person name="Vahala J."/>
            <person name="Wall K."/>
            <person name="Wessler S."/>
            <person name="Yang G."/>
            <person name="Yin T."/>
            <person name="Douglas C."/>
            <person name="Marra M."/>
            <person name="Sandberg G."/>
            <person name="Van de Peer Y."/>
            <person name="Rokhsar D."/>
        </authorList>
    </citation>
    <scope>NUCLEOTIDE SEQUENCE [LARGE SCALE GENOMIC DNA]</scope>
    <source>
        <strain evidence="3">cv. Nisqually</strain>
    </source>
</reference>
<dbReference type="Proteomes" id="UP000006729">
    <property type="component" value="Chromosome 3"/>
</dbReference>
<dbReference type="InParanoid" id="A0A2K2B0D5"/>
<name>A0A2K2B0D5_POPTR</name>
<evidence type="ECO:0000313" key="3">
    <source>
        <dbReference type="Proteomes" id="UP000006729"/>
    </source>
</evidence>